<feature type="transmembrane region" description="Helical" evidence="8">
    <location>
        <begin position="54"/>
        <end position="78"/>
    </location>
</feature>
<dbReference type="Gene3D" id="1.10.3720.10">
    <property type="entry name" value="MetI-like"/>
    <property type="match status" value="1"/>
</dbReference>
<dbReference type="GO" id="GO:0005886">
    <property type="term" value="C:plasma membrane"/>
    <property type="evidence" value="ECO:0007669"/>
    <property type="project" value="UniProtKB-SubCell"/>
</dbReference>
<evidence type="ECO:0000256" key="7">
    <source>
        <dbReference type="ARBA" id="ARBA00023136"/>
    </source>
</evidence>
<dbReference type="GO" id="GO:0005315">
    <property type="term" value="F:phosphate transmembrane transporter activity"/>
    <property type="evidence" value="ECO:0007669"/>
    <property type="project" value="InterPro"/>
</dbReference>
<evidence type="ECO:0000256" key="4">
    <source>
        <dbReference type="ARBA" id="ARBA00022475"/>
    </source>
</evidence>
<dbReference type="AlphaFoldDB" id="A0A8J7RVX5"/>
<dbReference type="EMBL" id="JAGGKE010000006">
    <property type="protein sequence ID" value="MBP1901990.1"/>
    <property type="molecule type" value="Genomic_DNA"/>
</dbReference>
<feature type="transmembrane region" description="Helical" evidence="8">
    <location>
        <begin position="298"/>
        <end position="321"/>
    </location>
</feature>
<dbReference type="PANTHER" id="PTHR43470">
    <property type="entry name" value="PHOSPHATE TRANSPORT SYSTEM PERMEASE PROTEIN PSTA-RELATED"/>
    <property type="match status" value="1"/>
</dbReference>
<dbReference type="OrthoDB" id="338493at2157"/>
<organism evidence="10 11">
    <name type="scientific">Halorubrum trapanicum</name>
    <dbReference type="NCBI Taxonomy" id="29284"/>
    <lineage>
        <taxon>Archaea</taxon>
        <taxon>Methanobacteriati</taxon>
        <taxon>Methanobacteriota</taxon>
        <taxon>Stenosarchaea group</taxon>
        <taxon>Halobacteria</taxon>
        <taxon>Halobacteriales</taxon>
        <taxon>Haloferacaceae</taxon>
        <taxon>Halorubrum</taxon>
    </lineage>
</organism>
<dbReference type="PROSITE" id="PS50928">
    <property type="entry name" value="ABC_TM1"/>
    <property type="match status" value="1"/>
</dbReference>
<evidence type="ECO:0000313" key="10">
    <source>
        <dbReference type="EMBL" id="MBP1901990.1"/>
    </source>
</evidence>
<comment type="subcellular location">
    <subcellularLocation>
        <location evidence="1 8">Cell membrane</location>
        <topology evidence="1 8">Multi-pass membrane protein</topology>
    </subcellularLocation>
</comment>
<reference evidence="10 11" key="1">
    <citation type="submission" date="2021-03" db="EMBL/GenBank/DDBJ databases">
        <title>Genomic Encyclopedia of Type Strains, Phase IV (KMG-IV): sequencing the most valuable type-strain genomes for metagenomic binning, comparative biology and taxonomic classification.</title>
        <authorList>
            <person name="Goeker M."/>
        </authorList>
    </citation>
    <scope>NUCLEOTIDE SEQUENCE [LARGE SCALE GENOMIC DNA]</scope>
    <source>
        <strain evidence="10 11">DSM 12287</strain>
    </source>
</reference>
<comment type="caution">
    <text evidence="10">The sequence shown here is derived from an EMBL/GenBank/DDBJ whole genome shotgun (WGS) entry which is preliminary data.</text>
</comment>
<feature type="transmembrane region" description="Helical" evidence="8">
    <location>
        <begin position="180"/>
        <end position="201"/>
    </location>
</feature>
<dbReference type="InterPro" id="IPR005672">
    <property type="entry name" value="Phosphate_PstA"/>
</dbReference>
<keyword evidence="4 8" id="KW-1003">Cell membrane</keyword>
<evidence type="ECO:0000256" key="5">
    <source>
        <dbReference type="ARBA" id="ARBA00022692"/>
    </source>
</evidence>
<feature type="transmembrane region" description="Helical" evidence="8">
    <location>
        <begin position="366"/>
        <end position="384"/>
    </location>
</feature>
<keyword evidence="11" id="KW-1185">Reference proteome</keyword>
<dbReference type="Proteomes" id="UP000770586">
    <property type="component" value="Unassembled WGS sequence"/>
</dbReference>
<feature type="transmembrane region" description="Helical" evidence="8">
    <location>
        <begin position="263"/>
        <end position="286"/>
    </location>
</feature>
<evidence type="ECO:0000259" key="9">
    <source>
        <dbReference type="PROSITE" id="PS50928"/>
    </source>
</evidence>
<feature type="domain" description="ABC transmembrane type-1" evidence="9">
    <location>
        <begin position="296"/>
        <end position="528"/>
    </location>
</feature>
<dbReference type="NCBIfam" id="TIGR00974">
    <property type="entry name" value="3a0107s02c"/>
    <property type="match status" value="1"/>
</dbReference>
<proteinExistence type="inferred from homology"/>
<dbReference type="PANTHER" id="PTHR43470:SF3">
    <property type="entry name" value="PHOSPHATE TRANSPORT SYSTEM PERMEASE PROTEIN PSTA-RELATED"/>
    <property type="match status" value="1"/>
</dbReference>
<feature type="transmembrane region" description="Helical" evidence="8">
    <location>
        <begin position="117"/>
        <end position="138"/>
    </location>
</feature>
<sequence>MAGATQTGGELIEEETTETDAVAAGAVGLSAVLFALAVAALFERISLTGAIAGVRTVTLLGGLLTALGVAVVAFGVGSRFGYVRTDPDPSAGLVAGFGAAVPWVVIGGGVVSETLGLGPTIGVIGAVVAGGTAFAVTVLPREDVGSTLPLGSLLALIGLVFLTGVIGPEWVWELDWAQQASITAGFLVPTATLFSALYGGWASAKAYGGFGARGRHMGAYVLVYLNALSIIAFLFVLVAYVVVQGVPGLLNGAEFGFGTGPQTTILGVSVTLPVSVPFVMNGVALFNDFQGVLPAIVGTIWLVIGAVLLAVPLGVGAAVFLTEYAERGRFTQVVEVATNGLWSTPSIVFGLFGFAFLIPRFGNGKSLLSGMITLGFMLLPLVVITSREAMLSVPDEYRDASAALGVSKWQTIRSVVLPAALPGVVTGVILGVGRIAGETAPILLTMAGGTFVPGSQTVDVLGSFQFTSAPPFVANPALLEATSALPYQLYALISAGVGASSNVGDADAFRWATALILLIIVLSFYAIGIATRYYFRRRLRHT</sequence>
<keyword evidence="6 8" id="KW-1133">Transmembrane helix</keyword>
<keyword evidence="7 8" id="KW-0472">Membrane</keyword>
<keyword evidence="3" id="KW-0813">Transport</keyword>
<dbReference type="Pfam" id="PF00528">
    <property type="entry name" value="BPD_transp_1"/>
    <property type="match status" value="1"/>
</dbReference>
<dbReference type="SUPFAM" id="SSF161098">
    <property type="entry name" value="MetI-like"/>
    <property type="match status" value="1"/>
</dbReference>
<feature type="transmembrane region" description="Helical" evidence="8">
    <location>
        <begin position="150"/>
        <end position="168"/>
    </location>
</feature>
<accession>A0A8J7RVX5</accession>
<feature type="transmembrane region" description="Helical" evidence="8">
    <location>
        <begin position="511"/>
        <end position="535"/>
    </location>
</feature>
<feature type="transmembrane region" description="Helical" evidence="8">
    <location>
        <begin position="21"/>
        <end position="42"/>
    </location>
</feature>
<dbReference type="InterPro" id="IPR035906">
    <property type="entry name" value="MetI-like_sf"/>
</dbReference>
<feature type="transmembrane region" description="Helical" evidence="8">
    <location>
        <begin position="221"/>
        <end position="243"/>
    </location>
</feature>
<gene>
    <name evidence="10" type="ORF">J2744_001673</name>
</gene>
<dbReference type="InterPro" id="IPR000515">
    <property type="entry name" value="MetI-like"/>
</dbReference>
<dbReference type="CDD" id="cd06261">
    <property type="entry name" value="TM_PBP2"/>
    <property type="match status" value="1"/>
</dbReference>
<evidence type="ECO:0000256" key="2">
    <source>
        <dbReference type="ARBA" id="ARBA00007069"/>
    </source>
</evidence>
<protein>
    <recommendedName>
        <fullName evidence="8">Phosphate transport system permease protein PstA</fullName>
    </recommendedName>
</protein>
<feature type="transmembrane region" description="Helical" evidence="8">
    <location>
        <begin position="90"/>
        <end position="111"/>
    </location>
</feature>
<feature type="transmembrane region" description="Helical" evidence="8">
    <location>
        <begin position="341"/>
        <end position="359"/>
    </location>
</feature>
<evidence type="ECO:0000256" key="8">
    <source>
        <dbReference type="RuleBase" id="RU363043"/>
    </source>
</evidence>
<evidence type="ECO:0000313" key="11">
    <source>
        <dbReference type="Proteomes" id="UP000770586"/>
    </source>
</evidence>
<name>A0A8J7RVX5_9EURY</name>
<keyword evidence="5 8" id="KW-0812">Transmembrane</keyword>
<evidence type="ECO:0000256" key="6">
    <source>
        <dbReference type="ARBA" id="ARBA00022989"/>
    </source>
</evidence>
<evidence type="ECO:0000256" key="1">
    <source>
        <dbReference type="ARBA" id="ARBA00004651"/>
    </source>
</evidence>
<dbReference type="GO" id="GO:0035435">
    <property type="term" value="P:phosphate ion transmembrane transport"/>
    <property type="evidence" value="ECO:0007669"/>
    <property type="project" value="InterPro"/>
</dbReference>
<comment type="similarity">
    <text evidence="2 8">Belongs to the binding-protein-dependent transport system permease family. CysTW subfamily.</text>
</comment>
<dbReference type="RefSeq" id="WP_209546557.1">
    <property type="nucleotide sequence ID" value="NZ_BAAADX010000002.1"/>
</dbReference>
<evidence type="ECO:0000256" key="3">
    <source>
        <dbReference type="ARBA" id="ARBA00022448"/>
    </source>
</evidence>